<dbReference type="Proteomes" id="UP000068905">
    <property type="component" value="Chromosome"/>
</dbReference>
<comment type="similarity">
    <text evidence="2 7">Belongs to the universal ribosomal protein uS14 family.</text>
</comment>
<accession>A0A0M4L3A9</accession>
<evidence type="ECO:0000256" key="5">
    <source>
        <dbReference type="ARBA" id="ARBA00035167"/>
    </source>
</evidence>
<dbReference type="EMBL" id="CP006911">
    <property type="protein sequence ID" value="ALE01383.1"/>
    <property type="molecule type" value="Genomic_DNA"/>
</dbReference>
<keyword evidence="9" id="KW-1185">Reference proteome</keyword>
<evidence type="ECO:0000313" key="8">
    <source>
        <dbReference type="EMBL" id="ALE01383.1"/>
    </source>
</evidence>
<dbReference type="GO" id="GO:0005737">
    <property type="term" value="C:cytoplasm"/>
    <property type="evidence" value="ECO:0007669"/>
    <property type="project" value="UniProtKB-ARBA"/>
</dbReference>
<comment type="function">
    <text evidence="1 7">Binds 16S rRNA, required for the assembly of 30S particles and may also be responsible for determining the conformation of the 16S rRNA at the A site.</text>
</comment>
<dbReference type="RefSeq" id="WP_020025152.1">
    <property type="nucleotide sequence ID" value="NZ_CP006911.1"/>
</dbReference>
<organism evidence="8 9">
    <name type="scientific">Candidatus Pseudothioglobus singularis PS1</name>
    <dbReference type="NCBI Taxonomy" id="1125411"/>
    <lineage>
        <taxon>Bacteria</taxon>
        <taxon>Pseudomonadati</taxon>
        <taxon>Pseudomonadota</taxon>
        <taxon>Gammaproteobacteria</taxon>
        <taxon>Candidatus Pseudothioglobaceae</taxon>
        <taxon>Candidatus Pseudothioglobus</taxon>
    </lineage>
</organism>
<dbReference type="STRING" id="1125411.W908_01435"/>
<dbReference type="HAMAP" id="MF_00537">
    <property type="entry name" value="Ribosomal_uS14_1"/>
    <property type="match status" value="1"/>
</dbReference>
<dbReference type="GO" id="GO:0006412">
    <property type="term" value="P:translation"/>
    <property type="evidence" value="ECO:0007669"/>
    <property type="project" value="UniProtKB-UniRule"/>
</dbReference>
<dbReference type="AlphaFoldDB" id="A0A0M4L3A9"/>
<dbReference type="NCBIfam" id="NF006477">
    <property type="entry name" value="PRK08881.1"/>
    <property type="match status" value="1"/>
</dbReference>
<dbReference type="FunFam" id="1.10.287.1480:FF:000001">
    <property type="entry name" value="30S ribosomal protein S14"/>
    <property type="match status" value="1"/>
</dbReference>
<comment type="subunit">
    <text evidence="6 7">Part of the 30S ribosomal subunit. Contacts proteins S3 and S10.</text>
</comment>
<keyword evidence="7" id="KW-0694">RNA-binding</keyword>
<evidence type="ECO:0000256" key="7">
    <source>
        <dbReference type="HAMAP-Rule" id="MF_00537"/>
    </source>
</evidence>
<dbReference type="Pfam" id="PF00253">
    <property type="entry name" value="Ribosomal_S14"/>
    <property type="match status" value="1"/>
</dbReference>
<keyword evidence="4 7" id="KW-0687">Ribonucleoprotein</keyword>
<evidence type="ECO:0000313" key="9">
    <source>
        <dbReference type="Proteomes" id="UP000068905"/>
    </source>
</evidence>
<evidence type="ECO:0000256" key="3">
    <source>
        <dbReference type="ARBA" id="ARBA00022980"/>
    </source>
</evidence>
<dbReference type="InterPro" id="IPR023036">
    <property type="entry name" value="Ribosomal_uS14_bac/plastid"/>
</dbReference>
<dbReference type="SUPFAM" id="SSF57716">
    <property type="entry name" value="Glucocorticoid receptor-like (DNA-binding domain)"/>
    <property type="match status" value="1"/>
</dbReference>
<dbReference type="GO" id="GO:0019843">
    <property type="term" value="F:rRNA binding"/>
    <property type="evidence" value="ECO:0007669"/>
    <property type="project" value="UniProtKB-UniRule"/>
</dbReference>
<evidence type="ECO:0000256" key="1">
    <source>
        <dbReference type="ARBA" id="ARBA00003686"/>
    </source>
</evidence>
<dbReference type="KEGG" id="tsn:W908_01435"/>
<keyword evidence="7" id="KW-0699">rRNA-binding</keyword>
<dbReference type="OrthoDB" id="9810484at2"/>
<evidence type="ECO:0000256" key="2">
    <source>
        <dbReference type="ARBA" id="ARBA00009083"/>
    </source>
</evidence>
<reference evidence="8 9" key="1">
    <citation type="journal article" date="2015" name="Genome Announc.">
        <title>Genome Sequence of 'Candidatus Thioglobus singularis' Strain PS1, a Mixotroph from the SUP05 Clade of Marine Gammaproteobacteria.</title>
        <authorList>
            <person name="Marshall K.T."/>
            <person name="Morris R.M."/>
        </authorList>
    </citation>
    <scope>NUCLEOTIDE SEQUENCE [LARGE SCALE GENOMIC DNA]</scope>
    <source>
        <strain evidence="8 9">PS1</strain>
    </source>
</reference>
<gene>
    <name evidence="7 8" type="primary">rpsN</name>
    <name evidence="8" type="ORF">W908_01435</name>
</gene>
<evidence type="ECO:0000256" key="6">
    <source>
        <dbReference type="ARBA" id="ARBA00047110"/>
    </source>
</evidence>
<name>A0A0M4L3A9_9GAMM</name>
<dbReference type="PATRIC" id="fig|1125411.7.peg.281"/>
<dbReference type="GO" id="GO:0003735">
    <property type="term" value="F:structural constituent of ribosome"/>
    <property type="evidence" value="ECO:0007669"/>
    <property type="project" value="InterPro"/>
</dbReference>
<proteinExistence type="inferred from homology"/>
<dbReference type="GO" id="GO:0015935">
    <property type="term" value="C:small ribosomal subunit"/>
    <property type="evidence" value="ECO:0007669"/>
    <property type="project" value="TreeGrafter"/>
</dbReference>
<dbReference type="InterPro" id="IPR001209">
    <property type="entry name" value="Ribosomal_uS14"/>
</dbReference>
<sequence length="101" mass="11748">MAKKSMIHRDVKRAKLVEKYKEKRLELKKIIKSIHTSDEDRFQAVIKLQSLPRDASPVRQRNRCGLSGRPHGFYRKFGLAKSQLRERTMNGEVPGLSKASW</sequence>
<evidence type="ECO:0000256" key="4">
    <source>
        <dbReference type="ARBA" id="ARBA00023274"/>
    </source>
</evidence>
<protein>
    <recommendedName>
        <fullName evidence="5 7">Small ribosomal subunit protein uS14</fullName>
    </recommendedName>
</protein>
<dbReference type="PANTHER" id="PTHR19836:SF19">
    <property type="entry name" value="SMALL RIBOSOMAL SUBUNIT PROTEIN US14M"/>
    <property type="match status" value="1"/>
</dbReference>
<keyword evidence="3 7" id="KW-0689">Ribosomal protein</keyword>
<dbReference type="PANTHER" id="PTHR19836">
    <property type="entry name" value="30S RIBOSOMAL PROTEIN S14"/>
    <property type="match status" value="1"/>
</dbReference>
<dbReference type="Gene3D" id="1.10.287.1480">
    <property type="match status" value="1"/>
</dbReference>